<evidence type="ECO:0000259" key="6">
    <source>
        <dbReference type="SMART" id="SM00941"/>
    </source>
</evidence>
<dbReference type="InterPro" id="IPR018090">
    <property type="entry name" value="Pyrmidine_PPas_bac/euk"/>
</dbReference>
<dbReference type="FunFam" id="3.40.1030.10:FF:000003">
    <property type="entry name" value="Pyrimidine-nucleoside phosphorylase"/>
    <property type="match status" value="1"/>
</dbReference>
<protein>
    <recommendedName>
        <fullName evidence="5">Thymidine phosphorylase</fullName>
        <shortName evidence="5">TP</shortName>
        <ecNumber evidence="5">2.4.2.4</ecNumber>
    </recommendedName>
    <alternativeName>
        <fullName evidence="5">TdRPase</fullName>
    </alternativeName>
</protein>
<comment type="catalytic activity">
    <reaction evidence="5">
        <text>thymidine + phosphate = 2-deoxy-alpha-D-ribose 1-phosphate + thymine</text>
        <dbReference type="Rhea" id="RHEA:16037"/>
        <dbReference type="ChEBI" id="CHEBI:17748"/>
        <dbReference type="ChEBI" id="CHEBI:17821"/>
        <dbReference type="ChEBI" id="CHEBI:43474"/>
        <dbReference type="ChEBI" id="CHEBI:57259"/>
        <dbReference type="EC" id="2.4.2.4"/>
    </reaction>
</comment>
<dbReference type="Pfam" id="PF00591">
    <property type="entry name" value="Glycos_transf_3"/>
    <property type="match status" value="1"/>
</dbReference>
<dbReference type="InterPro" id="IPR000312">
    <property type="entry name" value="Glycosyl_Trfase_fam3"/>
</dbReference>
<dbReference type="eggNOG" id="ENOG502QPRY">
    <property type="taxonomic scope" value="Eukaryota"/>
</dbReference>
<name>A7RXX2_NEMVE</name>
<reference evidence="7 8" key="1">
    <citation type="journal article" date="2007" name="Science">
        <title>Sea anemone genome reveals ancestral eumetazoan gene repertoire and genomic organization.</title>
        <authorList>
            <person name="Putnam N.H."/>
            <person name="Srivastava M."/>
            <person name="Hellsten U."/>
            <person name="Dirks B."/>
            <person name="Chapman J."/>
            <person name="Salamov A."/>
            <person name="Terry A."/>
            <person name="Shapiro H."/>
            <person name="Lindquist E."/>
            <person name="Kapitonov V.V."/>
            <person name="Jurka J."/>
            <person name="Genikhovich G."/>
            <person name="Grigoriev I.V."/>
            <person name="Lucas S.M."/>
            <person name="Steele R.E."/>
            <person name="Finnerty J.R."/>
            <person name="Technau U."/>
            <person name="Martindale M.Q."/>
            <person name="Rokhsar D.S."/>
        </authorList>
    </citation>
    <scope>NUCLEOTIDE SEQUENCE [LARGE SCALE GENOMIC DNA]</scope>
    <source>
        <strain evidence="8">CH2 X CH6</strain>
    </source>
</reference>
<comment type="similarity">
    <text evidence="1 5">Belongs to the thymidine/pyrimidine-nucleoside phosphorylase family.</text>
</comment>
<dbReference type="InterPro" id="IPR017872">
    <property type="entry name" value="Pyrmidine_PPase_CS"/>
</dbReference>
<dbReference type="NCBIfam" id="TIGR02644">
    <property type="entry name" value="Y_phosphoryl"/>
    <property type="match status" value="1"/>
</dbReference>
<dbReference type="InParanoid" id="A7RXX2"/>
<dbReference type="SUPFAM" id="SSF47648">
    <property type="entry name" value="Nucleoside phosphorylase/phosphoribosyltransferase N-terminal domain"/>
    <property type="match status" value="1"/>
</dbReference>
<dbReference type="GO" id="GO:0006206">
    <property type="term" value="P:pyrimidine nucleobase metabolic process"/>
    <property type="evidence" value="ECO:0007669"/>
    <property type="project" value="InterPro"/>
</dbReference>
<evidence type="ECO:0000256" key="4">
    <source>
        <dbReference type="ARBA" id="ARBA00022679"/>
    </source>
</evidence>
<dbReference type="GO" id="GO:0004645">
    <property type="term" value="F:1,4-alpha-oligoglucan phosphorylase activity"/>
    <property type="evidence" value="ECO:0007669"/>
    <property type="project" value="InterPro"/>
</dbReference>
<dbReference type="Pfam" id="PF07831">
    <property type="entry name" value="PYNP_C"/>
    <property type="match status" value="1"/>
</dbReference>
<dbReference type="Gene3D" id="3.90.1170.30">
    <property type="entry name" value="Pyrimidine nucleoside phosphorylase-like, C-terminal domain"/>
    <property type="match status" value="1"/>
</dbReference>
<dbReference type="SMART" id="SM00941">
    <property type="entry name" value="PYNP_C"/>
    <property type="match status" value="1"/>
</dbReference>
<dbReference type="KEGG" id="nve:5515682"/>
<dbReference type="PIRSF" id="PIRSF000478">
    <property type="entry name" value="TP_PyNP"/>
    <property type="match status" value="1"/>
</dbReference>
<keyword evidence="3 5" id="KW-0328">Glycosyltransferase</keyword>
<dbReference type="HOGENOM" id="CLU_025040_0_1_1"/>
<dbReference type="GO" id="GO:0006213">
    <property type="term" value="P:pyrimidine nucleoside metabolic process"/>
    <property type="evidence" value="ECO:0007669"/>
    <property type="project" value="UniProtKB-UniRule"/>
</dbReference>
<evidence type="ECO:0000313" key="7">
    <source>
        <dbReference type="EMBL" id="EDO43698.1"/>
    </source>
</evidence>
<dbReference type="InterPro" id="IPR035902">
    <property type="entry name" value="Nuc_phospho_transferase"/>
</dbReference>
<dbReference type="UniPathway" id="UPA00578">
    <property type="reaction ID" value="UER00638"/>
</dbReference>
<accession>A7RXX2</accession>
<dbReference type="EC" id="2.4.2.4" evidence="5"/>
<dbReference type="SUPFAM" id="SSF52418">
    <property type="entry name" value="Nucleoside phosphorylase/phosphoribosyltransferase catalytic domain"/>
    <property type="match status" value="1"/>
</dbReference>
<dbReference type="OrthoDB" id="445007at2759"/>
<comment type="pathway">
    <text evidence="5">Pyrimidine metabolism; dTMP biosynthesis via salvage pathway; dTMP from thymine: step 1/2.</text>
</comment>
<dbReference type="GO" id="GO:0009032">
    <property type="term" value="F:thymidine phosphorylase activity"/>
    <property type="evidence" value="ECO:0007669"/>
    <property type="project" value="UniProtKB-UniRule"/>
</dbReference>
<dbReference type="AlphaFoldDB" id="A7RXX2"/>
<dbReference type="InterPro" id="IPR036320">
    <property type="entry name" value="Glycosyl_Trfase_fam3_N_dom_sf"/>
</dbReference>
<evidence type="ECO:0000256" key="5">
    <source>
        <dbReference type="PIRNR" id="PIRNR000478"/>
    </source>
</evidence>
<dbReference type="PROSITE" id="PS00647">
    <property type="entry name" value="THYMID_PHOSPHORYLASE"/>
    <property type="match status" value="1"/>
</dbReference>
<evidence type="ECO:0000256" key="1">
    <source>
        <dbReference type="ARBA" id="ARBA00006915"/>
    </source>
</evidence>
<dbReference type="Gene3D" id="3.40.1030.10">
    <property type="entry name" value="Nucleoside phosphorylase/phosphoribosyltransferase catalytic domain"/>
    <property type="match status" value="1"/>
</dbReference>
<keyword evidence="4 5" id="KW-0808">Transferase</keyword>
<comment type="function">
    <text evidence="5">Catalyzes the reversible phosphorolysis of thymidine. The produced molecules are then utilized as carbon and energy sources or in the rescue of pyrimidine bases for nucleotide synthesis.</text>
</comment>
<dbReference type="Gene3D" id="1.20.970.10">
    <property type="entry name" value="Transferase, Pyrimidine Nucleoside Phosphorylase, Chain C"/>
    <property type="match status" value="1"/>
</dbReference>
<keyword evidence="8" id="KW-1185">Reference proteome</keyword>
<comment type="subunit">
    <text evidence="2 5">Homodimer.</text>
</comment>
<proteinExistence type="inferred from homology"/>
<organism evidence="7 8">
    <name type="scientific">Nematostella vectensis</name>
    <name type="common">Starlet sea anemone</name>
    <dbReference type="NCBI Taxonomy" id="45351"/>
    <lineage>
        <taxon>Eukaryota</taxon>
        <taxon>Metazoa</taxon>
        <taxon>Cnidaria</taxon>
        <taxon>Anthozoa</taxon>
        <taxon>Hexacorallia</taxon>
        <taxon>Actiniaria</taxon>
        <taxon>Edwardsiidae</taxon>
        <taxon>Nematostella</taxon>
    </lineage>
</organism>
<dbReference type="OMA" id="VWGGATN"/>
<dbReference type="PANTHER" id="PTHR10515:SF0">
    <property type="entry name" value="THYMIDINE PHOSPHORYLASE"/>
    <property type="match status" value="1"/>
</dbReference>
<feature type="domain" description="Pyrimidine nucleoside phosphorylase C-terminal" evidence="6">
    <location>
        <begin position="358"/>
        <end position="431"/>
    </location>
</feature>
<dbReference type="GO" id="GO:0005829">
    <property type="term" value="C:cytosol"/>
    <property type="evidence" value="ECO:0000318"/>
    <property type="project" value="GO_Central"/>
</dbReference>
<evidence type="ECO:0000256" key="2">
    <source>
        <dbReference type="ARBA" id="ARBA00011738"/>
    </source>
</evidence>
<dbReference type="Proteomes" id="UP000001593">
    <property type="component" value="Unassembled WGS sequence"/>
</dbReference>
<dbReference type="InterPro" id="IPR036566">
    <property type="entry name" value="PYNP-like_C_sf"/>
</dbReference>
<dbReference type="PhylomeDB" id="A7RXX2"/>
<gene>
    <name evidence="7" type="ORF">NEMVEDRAFT_v1g241446</name>
</gene>
<dbReference type="NCBIfam" id="NF004490">
    <property type="entry name" value="PRK05820.1"/>
    <property type="match status" value="1"/>
</dbReference>
<dbReference type="InterPro" id="IPR017459">
    <property type="entry name" value="Glycosyl_Trfase_fam3_N_dom"/>
</dbReference>
<dbReference type="PANTHER" id="PTHR10515">
    <property type="entry name" value="THYMIDINE PHOSPHORYLASE"/>
    <property type="match status" value="1"/>
</dbReference>
<sequence>MSSFRIEELIALKRDGFDLTAEQIKHFVERVVAKDIGDSQIGAMLMAMFLRGLNSEETVHLTRAMIDTGELLKWPEEWKGSIGDKHSTGGVGDKVSLPLAPALAVCGVKVPMISGRGLGHTGGTLDKLESIPGYRFGLSPVEMKKSLTDVGCCIAGQTDTLAPADRVLYSLRDITGTVASNPLIASSIMSKKASENLDALVLDVKCGRAAFTAKTPELARIFAVTLYKTCAGLGIKCAALITNMDHPIGLTVGNSVEVAESVRCLNGQGPEDLQELVCAQGGHLLKALNKVDSAEEGFNKIKTSLHNGTALRKFQEMLSAHGVSPDTANALCTPGADPYVVLPLAPQKTELRANKPGIVRDINAMACASVCGRLGAGRQKSTDAVDHSVGLILHVRVGQYVHKGDVWVCVHHKGNLDKEGIECLEKAIMIVESEKTESLPVESRIIEVIDSLSVRKSSLFTSQ</sequence>
<evidence type="ECO:0000256" key="3">
    <source>
        <dbReference type="ARBA" id="ARBA00022676"/>
    </source>
</evidence>
<dbReference type="Pfam" id="PF02885">
    <property type="entry name" value="Glycos_trans_3N"/>
    <property type="match status" value="1"/>
</dbReference>
<dbReference type="InterPro" id="IPR000053">
    <property type="entry name" value="Thymidine/pyrmidine_PPase"/>
</dbReference>
<dbReference type="EMBL" id="DS469551">
    <property type="protein sequence ID" value="EDO43698.1"/>
    <property type="molecule type" value="Genomic_DNA"/>
</dbReference>
<dbReference type="InterPro" id="IPR013102">
    <property type="entry name" value="PYNP_C"/>
</dbReference>
<evidence type="ECO:0000313" key="8">
    <source>
        <dbReference type="Proteomes" id="UP000001593"/>
    </source>
</evidence>
<dbReference type="STRING" id="45351.A7RXX2"/>
<dbReference type="SUPFAM" id="SSF54680">
    <property type="entry name" value="Pyrimidine nucleoside phosphorylase C-terminal domain"/>
    <property type="match status" value="1"/>
</dbReference>